<dbReference type="AlphaFoldDB" id="A0A0F8X9S5"/>
<sequence length="370" mass="39039">PPPGVEWFDLKVAGGVVLDAASRALLPELARLAESVHARGGVNFTGRLVGDADGARLSGSVDAGKLALTVGEVVAKPAGHPATVRVQLSMPADLSLVQVPELSAEVGAATISLVGEYPLLGDGPISARLAVKVPALEKLAELSPLLATCKLAGGAEVELTGSRRQGRNIISFARLTARNARGSFRGKPCRLDGTIELSDVTWTRRSVTVGRAATESLAWAVGSSGGFVAADLSGLPERAAGTAKVVCHRVDLPELMRWAAPQTPLLNPAKLTPADRKSLTARADKLLGNAGELFRRADLRIVLKADTFRTFDTMVRAFYEVRDLKVRATVKAGKVNAGYRCGLNGGGMDFLFDVDLNQPRPRLATRAELD</sequence>
<evidence type="ECO:0000313" key="1">
    <source>
        <dbReference type="EMBL" id="KKK65857.1"/>
    </source>
</evidence>
<comment type="caution">
    <text evidence="1">The sequence shown here is derived from an EMBL/GenBank/DDBJ whole genome shotgun (WGS) entry which is preliminary data.</text>
</comment>
<gene>
    <name evidence="1" type="ORF">LCGC14_2969920</name>
</gene>
<evidence type="ECO:0008006" key="2">
    <source>
        <dbReference type="Google" id="ProtNLM"/>
    </source>
</evidence>
<proteinExistence type="predicted"/>
<protein>
    <recommendedName>
        <fullName evidence="2">AsmA-like C-terminal domain-containing protein</fullName>
    </recommendedName>
</protein>
<accession>A0A0F8X9S5</accession>
<feature type="non-terminal residue" evidence="1">
    <location>
        <position position="370"/>
    </location>
</feature>
<feature type="non-terminal residue" evidence="1">
    <location>
        <position position="1"/>
    </location>
</feature>
<organism evidence="1">
    <name type="scientific">marine sediment metagenome</name>
    <dbReference type="NCBI Taxonomy" id="412755"/>
    <lineage>
        <taxon>unclassified sequences</taxon>
        <taxon>metagenomes</taxon>
        <taxon>ecological metagenomes</taxon>
    </lineage>
</organism>
<dbReference type="EMBL" id="LAZR01060353">
    <property type="protein sequence ID" value="KKK65857.1"/>
    <property type="molecule type" value="Genomic_DNA"/>
</dbReference>
<reference evidence="1" key="1">
    <citation type="journal article" date="2015" name="Nature">
        <title>Complex archaea that bridge the gap between prokaryotes and eukaryotes.</title>
        <authorList>
            <person name="Spang A."/>
            <person name="Saw J.H."/>
            <person name="Jorgensen S.L."/>
            <person name="Zaremba-Niedzwiedzka K."/>
            <person name="Martijn J."/>
            <person name="Lind A.E."/>
            <person name="van Eijk R."/>
            <person name="Schleper C."/>
            <person name="Guy L."/>
            <person name="Ettema T.J."/>
        </authorList>
    </citation>
    <scope>NUCLEOTIDE SEQUENCE</scope>
</reference>
<name>A0A0F8X9S5_9ZZZZ</name>